<evidence type="ECO:0000313" key="1">
    <source>
        <dbReference type="EMBL" id="KZR95729.1"/>
    </source>
</evidence>
<organism evidence="1 2">
    <name type="scientific">Daphnia magna</name>
    <dbReference type="NCBI Taxonomy" id="35525"/>
    <lineage>
        <taxon>Eukaryota</taxon>
        <taxon>Metazoa</taxon>
        <taxon>Ecdysozoa</taxon>
        <taxon>Arthropoda</taxon>
        <taxon>Crustacea</taxon>
        <taxon>Branchiopoda</taxon>
        <taxon>Diplostraca</taxon>
        <taxon>Cladocera</taxon>
        <taxon>Anomopoda</taxon>
        <taxon>Daphniidae</taxon>
        <taxon>Daphnia</taxon>
    </lineage>
</organism>
<proteinExistence type="predicted"/>
<gene>
    <name evidence="1" type="ORF">APZ42_010346</name>
</gene>
<dbReference type="AlphaFoldDB" id="A0A164DFN0"/>
<evidence type="ECO:0000313" key="2">
    <source>
        <dbReference type="Proteomes" id="UP000076858"/>
    </source>
</evidence>
<name>A0A164DFN0_9CRUS</name>
<accession>A0A164DFN0</accession>
<dbReference type="Proteomes" id="UP000076858">
    <property type="component" value="Unassembled WGS sequence"/>
</dbReference>
<feature type="non-terminal residue" evidence="1">
    <location>
        <position position="1"/>
    </location>
</feature>
<reference evidence="1 2" key="1">
    <citation type="submission" date="2016-03" db="EMBL/GenBank/DDBJ databases">
        <title>EvidentialGene: Evidence-directed Construction of Genes on Genomes.</title>
        <authorList>
            <person name="Gilbert D.G."/>
            <person name="Choi J.-H."/>
            <person name="Mockaitis K."/>
            <person name="Colbourne J."/>
            <person name="Pfrender M."/>
        </authorList>
    </citation>
    <scope>NUCLEOTIDE SEQUENCE [LARGE SCALE GENOMIC DNA]</scope>
    <source>
        <strain evidence="1 2">Xinb3</strain>
        <tissue evidence="1">Complete organism</tissue>
    </source>
</reference>
<protein>
    <submittedName>
        <fullName evidence="1">Uncharacterized protein</fullName>
    </submittedName>
</protein>
<keyword evidence="2" id="KW-1185">Reference proteome</keyword>
<dbReference type="EMBL" id="LRGB01027413">
    <property type="protein sequence ID" value="KZR95729.1"/>
    <property type="molecule type" value="Genomic_DNA"/>
</dbReference>
<sequence length="48" mass="5429">KGKRNCCSFSSILCIVQIHGFGLESKRSSIFAVISRNWIFKNSKLLLV</sequence>
<comment type="caution">
    <text evidence="1">The sequence shown here is derived from an EMBL/GenBank/DDBJ whole genome shotgun (WGS) entry which is preliminary data.</text>
</comment>